<reference evidence="1 2" key="1">
    <citation type="submission" date="2006-09" db="EMBL/GenBank/DDBJ databases">
        <title>Sequence and annotation of the 288-kb ATCV-1 virus that infects an endosymbiotic Chlorella strain of the heliozoon Acanthocystis turfacea.</title>
        <authorList>
            <person name="Fitzgerald L.A."/>
            <person name="Graves M.V."/>
            <person name="Li X."/>
            <person name="Pfitzner A.J.P."/>
            <person name="Hartigan J."/>
            <person name="Van Etten J.L."/>
        </authorList>
    </citation>
    <scope>NUCLEOTIDE SEQUENCE [LARGE SCALE GENOMIC DNA]</scope>
    <source>
        <strain evidence="1 2">ATCV-1</strain>
    </source>
</reference>
<keyword evidence="2" id="KW-1185">Reference proteome</keyword>
<accession>A7K936</accession>
<evidence type="ECO:0000313" key="1">
    <source>
        <dbReference type="EMBL" id="ABT16560.1"/>
    </source>
</evidence>
<dbReference type="OrthoDB" id="39562at10239"/>
<dbReference type="EMBL" id="EF101928">
    <property type="protein sequence ID" value="ABT16560.1"/>
    <property type="molecule type" value="Genomic_DNA"/>
</dbReference>
<organism evidence="1 2">
    <name type="scientific">Chlorovirus heliozoae</name>
    <dbReference type="NCBI Taxonomy" id="322019"/>
    <lineage>
        <taxon>Viruses</taxon>
        <taxon>Varidnaviria</taxon>
        <taxon>Bamfordvirae</taxon>
        <taxon>Nucleocytoviricota</taxon>
        <taxon>Megaviricetes</taxon>
        <taxon>Algavirales</taxon>
        <taxon>Phycodnaviridae</taxon>
        <taxon>Chlorovirus</taxon>
    </lineage>
</organism>
<protein>
    <submittedName>
        <fullName evidence="1">Uncharacterized protein z426L</fullName>
    </submittedName>
</protein>
<gene>
    <name evidence="1" type="primary">z426L</name>
    <name evidence="1" type="ORF">ATCV1_z426L</name>
</gene>
<evidence type="ECO:0000313" key="2">
    <source>
        <dbReference type="Proteomes" id="UP000202420"/>
    </source>
</evidence>
<dbReference type="GeneID" id="5470710"/>
<proteinExistence type="predicted"/>
<dbReference type="KEGG" id="vg:5470710"/>
<dbReference type="RefSeq" id="YP_001426907.1">
    <property type="nucleotide sequence ID" value="NC_008724.1"/>
</dbReference>
<name>A7K936_9PHYC</name>
<sequence length="69" mass="7592">MKEMIALLAHWNSCFCASSRLRGPSPYAMAFPAYTPFLPREANIRVVFMSSSSSGPMPPISLRADVRTA</sequence>
<dbReference type="Proteomes" id="UP000202420">
    <property type="component" value="Segment"/>
</dbReference>